<keyword evidence="13" id="KW-1185">Reference proteome</keyword>
<dbReference type="GO" id="GO:0003777">
    <property type="term" value="F:microtubule motor activity"/>
    <property type="evidence" value="ECO:0007669"/>
    <property type="project" value="InterPro"/>
</dbReference>
<dbReference type="Gene3D" id="3.40.850.10">
    <property type="entry name" value="Kinesin motor domain"/>
    <property type="match status" value="1"/>
</dbReference>
<dbReference type="PANTHER" id="PTHR47968:SF13">
    <property type="entry name" value="KINESIN-LIKE PROTEIN KIF19 ISOFORM X1"/>
    <property type="match status" value="1"/>
</dbReference>
<keyword evidence="2 7" id="KW-0547">Nucleotide-binding</keyword>
<evidence type="ECO:0000256" key="3">
    <source>
        <dbReference type="ARBA" id="ARBA00022840"/>
    </source>
</evidence>
<dbReference type="PROSITE" id="PS00411">
    <property type="entry name" value="KINESIN_MOTOR_1"/>
    <property type="match status" value="1"/>
</dbReference>
<dbReference type="GO" id="GO:0005874">
    <property type="term" value="C:microtubule"/>
    <property type="evidence" value="ECO:0007669"/>
    <property type="project" value="UniProtKB-KW"/>
</dbReference>
<feature type="region of interest" description="Disordered" evidence="9">
    <location>
        <begin position="788"/>
        <end position="815"/>
    </location>
</feature>
<evidence type="ECO:0000256" key="8">
    <source>
        <dbReference type="SAM" id="Coils"/>
    </source>
</evidence>
<gene>
    <name evidence="11" type="ORF">C1SCF055_LOCUS40298</name>
</gene>
<accession>A0A9P1DSA6</accession>
<feature type="compositionally biased region" description="Pro residues" evidence="9">
    <location>
        <begin position="1290"/>
        <end position="1306"/>
    </location>
</feature>
<comment type="caution">
    <text evidence="11">The sequence shown here is derived from an EMBL/GenBank/DDBJ whole genome shotgun (WGS) entry which is preliminary data.</text>
</comment>
<name>A0A9P1DSA6_9DINO</name>
<feature type="compositionally biased region" description="Basic and acidic residues" evidence="9">
    <location>
        <begin position="1394"/>
        <end position="1403"/>
    </location>
</feature>
<keyword evidence="5 7" id="KW-0505">Motor protein</keyword>
<dbReference type="SUPFAM" id="SSF52540">
    <property type="entry name" value="P-loop containing nucleoside triphosphate hydrolases"/>
    <property type="match status" value="1"/>
</dbReference>
<evidence type="ECO:0000313" key="13">
    <source>
        <dbReference type="Proteomes" id="UP001152797"/>
    </source>
</evidence>
<evidence type="ECO:0000259" key="10">
    <source>
        <dbReference type="PROSITE" id="PS50067"/>
    </source>
</evidence>
<dbReference type="PROSITE" id="PS50067">
    <property type="entry name" value="KINESIN_MOTOR_2"/>
    <property type="match status" value="1"/>
</dbReference>
<dbReference type="FunFam" id="3.40.850.10:FF:000056">
    <property type="entry name" value="Kinesin-like protein"/>
    <property type="match status" value="1"/>
</dbReference>
<dbReference type="Pfam" id="PF00225">
    <property type="entry name" value="Kinesin"/>
    <property type="match status" value="1"/>
</dbReference>
<dbReference type="Gene3D" id="2.60.120.620">
    <property type="entry name" value="q2cbj1_9rhob like domain"/>
    <property type="match status" value="1"/>
</dbReference>
<dbReference type="PANTHER" id="PTHR47968">
    <property type="entry name" value="CENTROMERE PROTEIN E"/>
    <property type="match status" value="1"/>
</dbReference>
<feature type="domain" description="Kinesin motor" evidence="10">
    <location>
        <begin position="318"/>
        <end position="646"/>
    </location>
</feature>
<feature type="region of interest" description="Disordered" evidence="9">
    <location>
        <begin position="1287"/>
        <end position="1313"/>
    </location>
</feature>
<evidence type="ECO:0000313" key="11">
    <source>
        <dbReference type="EMBL" id="CAI4015474.1"/>
    </source>
</evidence>
<reference evidence="12" key="2">
    <citation type="submission" date="2024-04" db="EMBL/GenBank/DDBJ databases">
        <authorList>
            <person name="Chen Y."/>
            <person name="Shah S."/>
            <person name="Dougan E. K."/>
            <person name="Thang M."/>
            <person name="Chan C."/>
        </authorList>
    </citation>
    <scope>NUCLEOTIDE SEQUENCE [LARGE SCALE GENOMIC DNA]</scope>
</reference>
<feature type="compositionally biased region" description="Basic and acidic residues" evidence="9">
    <location>
        <begin position="1362"/>
        <end position="1372"/>
    </location>
</feature>
<evidence type="ECO:0000256" key="9">
    <source>
        <dbReference type="SAM" id="MobiDB-lite"/>
    </source>
</evidence>
<dbReference type="InterPro" id="IPR010865">
    <property type="entry name" value="DUF1499"/>
</dbReference>
<dbReference type="OrthoDB" id="3176171at2759"/>
<dbReference type="GO" id="GO:0007018">
    <property type="term" value="P:microtubule-based movement"/>
    <property type="evidence" value="ECO:0007669"/>
    <property type="project" value="InterPro"/>
</dbReference>
<evidence type="ECO:0000313" key="12">
    <source>
        <dbReference type="EMBL" id="CAL1168849.1"/>
    </source>
</evidence>
<dbReference type="SMART" id="SM00129">
    <property type="entry name" value="KISc"/>
    <property type="match status" value="1"/>
</dbReference>
<evidence type="ECO:0000256" key="4">
    <source>
        <dbReference type="ARBA" id="ARBA00023054"/>
    </source>
</evidence>
<keyword evidence="3 7" id="KW-0067">ATP-binding</keyword>
<feature type="binding site" evidence="7">
    <location>
        <begin position="412"/>
        <end position="419"/>
    </location>
    <ligand>
        <name>ATP</name>
        <dbReference type="ChEBI" id="CHEBI:30616"/>
    </ligand>
</feature>
<dbReference type="Proteomes" id="UP001152797">
    <property type="component" value="Unassembled WGS sequence"/>
</dbReference>
<sequence>MRAAFLAPPGAASRRQILHGAWFLLPSPASAVFENALPEVSKFSERRTPGNKPDDLGLKERTLNRFGDKSDGAVLKGCGYGPNCFSTTGDPEDPQITTLLQPWKIPAKNTPADAFADLEAVVRAYPPGQQNVDGGGFQVVKAADGYLYGQFESLKKGKVDDVEFAIGQDGTVQVRSSGRIGLKADFGSNAKRLNYISEKLREKGWTAPPITKTSHAYYFSMNSGKTKVQCVGIDCPVNYDIWLAALLSTIGNSMKLALARGAPCLALEPVKMNVWQCAAGRALAPILFPNACGFLAWAYRAYDVNFVSQCLNYFPLLELQVKCRSGLRLSVSERNNEVFDICRVMDQRLVILLDPGAASNDYLRHDKSKEKRFAFDQAFDAETGNQRLFEATTQPLIGRLVQGFNCSVFAYGSTGAGKTFTMIGTEQEPGVMSRTVDCLFAEFASDPSVSVVCCFVEVYNEVLRDLGSQDGREGMLDLREDPVTGPSLTGVTELQAQSVEDVMKLLQGGNQRRTTEPTVMNVTSSRSHAVFQVRVERRDREATTLGKLSLIDLAGSERASQTHNSGMRLLEGANINRSLLALGNCINALASGSAFVPFRDSKLTRLLKDSLGGNCRTVMIANISPSHLSYEDTLNTLKYANRAKNIRVSASQQLIQPDDHVRQYTHAIADLRQEAALLKAKLVKRAESKSLPDIEEEAGDEKELKEASENWKLEIIKNLEARASLQRSLMEVEKALVQWKAELLQANEVIAYWEEKGPATTPSRPRRSSEPRTLEEWKDLVSQVEENMAENAETRRSLSRRLQQNKDAGEGALGTSATRAEWFNGPRPGSMASMAVPSHPDLLTMPDGHLVVREQGSTEDLSAQAMPMKAHFTKDSLRIDMEIKFPKKEKAKKKAAQLRMVRNTGSMLSNIFAEQKYPEPMYFQSVDCVGIPNFMSPGECRKIIDFAEAQGFSLQNRHRVLNMMWTDLIDPFFSEALWQICGLQWFLRNLTIDGEVACGLNDVVRIQKFGPGGLFGRHTDQPVTRADGRVSKYSLRVFLNGTNDKDFEGGLSAFHVAYRPKPVVFEPEPGLALLYPQGEFCQVQEEMEVLAGNKYVLRADILFQKPEGKELQEQLPRRVLNEDLRAFLELIQRVKVLEFERLELEHFWEIHRRQLVNSDDEIAMLREQLRLRNDHLLAQRARLPEEHQELLDDRAFLLGTAEVPVQEHGPLRVMQAWAPAAKDPEEFANWDTRPLRQRESRKSSTEDISEVGVAIAKSDKAINWKALELPLASQIKGLAILQEEGLRVQPQPPPPPVSQAIPPPGPSAHKPTTRQFTSLAAHGVAPAPVHRPVPQAPHVAEHRSPPPVRSSHLTSDASLRTRRTDGNPRDARSPPPGVASRGLLRAYGVQSMPRELREQRQMDRPVAQYRKSSPWRRVDPIRKAGKLMVQTPGR</sequence>
<dbReference type="InterPro" id="IPR027417">
    <property type="entry name" value="P-loop_NTPase"/>
</dbReference>
<feature type="region of interest" description="Disordered" evidence="9">
    <location>
        <begin position="1327"/>
        <end position="1434"/>
    </location>
</feature>
<dbReference type="GO" id="GO:0008017">
    <property type="term" value="F:microtubule binding"/>
    <property type="evidence" value="ECO:0007669"/>
    <property type="project" value="InterPro"/>
</dbReference>
<dbReference type="Pfam" id="PF07386">
    <property type="entry name" value="DUF1499"/>
    <property type="match status" value="1"/>
</dbReference>
<dbReference type="InterPro" id="IPR027640">
    <property type="entry name" value="Kinesin-like_fam"/>
</dbReference>
<proteinExistence type="inferred from homology"/>
<dbReference type="GO" id="GO:0005524">
    <property type="term" value="F:ATP binding"/>
    <property type="evidence" value="ECO:0007669"/>
    <property type="project" value="UniProtKB-UniRule"/>
</dbReference>
<keyword evidence="4 8" id="KW-0175">Coiled coil</keyword>
<evidence type="ECO:0000256" key="2">
    <source>
        <dbReference type="ARBA" id="ARBA00022741"/>
    </source>
</evidence>
<dbReference type="InterPro" id="IPR001752">
    <property type="entry name" value="Kinesin_motor_dom"/>
</dbReference>
<evidence type="ECO:0000256" key="1">
    <source>
        <dbReference type="ARBA" id="ARBA00022701"/>
    </source>
</evidence>
<evidence type="ECO:0000256" key="7">
    <source>
        <dbReference type="PROSITE-ProRule" id="PRU00283"/>
    </source>
</evidence>
<dbReference type="InterPro" id="IPR019821">
    <property type="entry name" value="Kinesin_motor_CS"/>
</dbReference>
<organism evidence="11">
    <name type="scientific">Cladocopium goreaui</name>
    <dbReference type="NCBI Taxonomy" id="2562237"/>
    <lineage>
        <taxon>Eukaryota</taxon>
        <taxon>Sar</taxon>
        <taxon>Alveolata</taxon>
        <taxon>Dinophyceae</taxon>
        <taxon>Suessiales</taxon>
        <taxon>Symbiodiniaceae</taxon>
        <taxon>Cladocopium</taxon>
    </lineage>
</organism>
<evidence type="ECO:0000256" key="5">
    <source>
        <dbReference type="ARBA" id="ARBA00023175"/>
    </source>
</evidence>
<keyword evidence="1" id="KW-0493">Microtubule</keyword>
<protein>
    <recommendedName>
        <fullName evidence="6">Kinesin-like protein KIN-8B</fullName>
    </recommendedName>
</protein>
<dbReference type="EMBL" id="CAMXCT030006532">
    <property type="protein sequence ID" value="CAL4802786.1"/>
    <property type="molecule type" value="Genomic_DNA"/>
</dbReference>
<reference evidence="11" key="1">
    <citation type="submission" date="2022-10" db="EMBL/GenBank/DDBJ databases">
        <authorList>
            <person name="Chen Y."/>
            <person name="Dougan E. K."/>
            <person name="Chan C."/>
            <person name="Rhodes N."/>
            <person name="Thang M."/>
        </authorList>
    </citation>
    <scope>NUCLEOTIDE SEQUENCE</scope>
</reference>
<dbReference type="InterPro" id="IPR036961">
    <property type="entry name" value="Kinesin_motor_dom_sf"/>
</dbReference>
<dbReference type="EMBL" id="CAMXCT020006532">
    <property type="protein sequence ID" value="CAL1168849.1"/>
    <property type="molecule type" value="Genomic_DNA"/>
</dbReference>
<comment type="similarity">
    <text evidence="7">Belongs to the TRAFAC class myosin-kinesin ATPase superfamily. Kinesin family.</text>
</comment>
<evidence type="ECO:0000256" key="6">
    <source>
        <dbReference type="ARBA" id="ARBA00068376"/>
    </source>
</evidence>
<dbReference type="EMBL" id="CAMXCT010006532">
    <property type="protein sequence ID" value="CAI4015474.1"/>
    <property type="molecule type" value="Genomic_DNA"/>
</dbReference>
<feature type="coiled-coil region" evidence="8">
    <location>
        <begin position="722"/>
        <end position="749"/>
    </location>
</feature>
<dbReference type="PRINTS" id="PR00380">
    <property type="entry name" value="KINESINHEAVY"/>
</dbReference>